<organism evidence="2 3">
    <name type="scientific">Adineta steineri</name>
    <dbReference type="NCBI Taxonomy" id="433720"/>
    <lineage>
        <taxon>Eukaryota</taxon>
        <taxon>Metazoa</taxon>
        <taxon>Spiralia</taxon>
        <taxon>Gnathifera</taxon>
        <taxon>Rotifera</taxon>
        <taxon>Eurotatoria</taxon>
        <taxon>Bdelloidea</taxon>
        <taxon>Adinetida</taxon>
        <taxon>Adinetidae</taxon>
        <taxon>Adineta</taxon>
    </lineage>
</organism>
<dbReference type="AlphaFoldDB" id="A0A815WAQ0"/>
<accession>A0A815WAQ0</accession>
<dbReference type="SUPFAM" id="SSF52935">
    <property type="entry name" value="PK C-terminal domain-like"/>
    <property type="match status" value="1"/>
</dbReference>
<protein>
    <recommendedName>
        <fullName evidence="1">Pyruvate kinase C-terminal domain-containing protein</fullName>
    </recommendedName>
</protein>
<dbReference type="InterPro" id="IPR036918">
    <property type="entry name" value="Pyrv_Knase_C_sf"/>
</dbReference>
<feature type="domain" description="Pyruvate kinase C-terminal" evidence="1">
    <location>
        <begin position="12"/>
        <end position="55"/>
    </location>
</feature>
<name>A0A815WAQ0_9BILA</name>
<dbReference type="Gene3D" id="3.40.1380.20">
    <property type="entry name" value="Pyruvate kinase, C-terminal domain"/>
    <property type="match status" value="1"/>
</dbReference>
<dbReference type="Proteomes" id="UP000663845">
    <property type="component" value="Unassembled WGS sequence"/>
</dbReference>
<reference evidence="2" key="1">
    <citation type="submission" date="2021-02" db="EMBL/GenBank/DDBJ databases">
        <authorList>
            <person name="Nowell W R."/>
        </authorList>
    </citation>
    <scope>NUCLEOTIDE SEQUENCE</scope>
</reference>
<evidence type="ECO:0000313" key="2">
    <source>
        <dbReference type="EMBL" id="CAF1541427.1"/>
    </source>
</evidence>
<dbReference type="InterPro" id="IPR015795">
    <property type="entry name" value="Pyrv_Knase_C"/>
</dbReference>
<dbReference type="Pfam" id="PF02887">
    <property type="entry name" value="PK_C"/>
    <property type="match status" value="1"/>
</dbReference>
<dbReference type="EMBL" id="CAJNOG010004437">
    <property type="protein sequence ID" value="CAF1541427.1"/>
    <property type="molecule type" value="Genomic_DNA"/>
</dbReference>
<comment type="caution">
    <text evidence="2">The sequence shown here is derived from an EMBL/GenBank/DDBJ whole genome shotgun (WGS) entry which is preliminary data.</text>
</comment>
<sequence length="58" mass="6241">TQALAMSDWLLDVDARVIDAISLAKQRGFVSSGDAVVVVTGWRPGYGTTNTLRVIYAD</sequence>
<gene>
    <name evidence="2" type="ORF">JYZ213_LOCUS45731</name>
</gene>
<proteinExistence type="predicted"/>
<evidence type="ECO:0000313" key="3">
    <source>
        <dbReference type="Proteomes" id="UP000663845"/>
    </source>
</evidence>
<evidence type="ECO:0000259" key="1">
    <source>
        <dbReference type="Pfam" id="PF02887"/>
    </source>
</evidence>
<feature type="non-terminal residue" evidence="2">
    <location>
        <position position="1"/>
    </location>
</feature>